<dbReference type="GO" id="GO:0005737">
    <property type="term" value="C:cytoplasm"/>
    <property type="evidence" value="ECO:0007669"/>
    <property type="project" value="TreeGrafter"/>
</dbReference>
<gene>
    <name evidence="11" type="ORF">IQ31_03345</name>
</gene>
<comment type="catalytic activity">
    <reaction evidence="7">
        <text>prephenate + H(+) = 3-phenylpyruvate + CO2 + H2O</text>
        <dbReference type="Rhea" id="RHEA:21648"/>
        <dbReference type="ChEBI" id="CHEBI:15377"/>
        <dbReference type="ChEBI" id="CHEBI:15378"/>
        <dbReference type="ChEBI" id="CHEBI:16526"/>
        <dbReference type="ChEBI" id="CHEBI:18005"/>
        <dbReference type="ChEBI" id="CHEBI:29934"/>
        <dbReference type="EC" id="4.2.1.51"/>
    </reaction>
</comment>
<dbReference type="Gene3D" id="3.40.190.10">
    <property type="entry name" value="Periplasmic binding protein-like II"/>
    <property type="match status" value="2"/>
</dbReference>
<dbReference type="GO" id="GO:0004664">
    <property type="term" value="F:prephenate dehydratase activity"/>
    <property type="evidence" value="ECO:0007669"/>
    <property type="project" value="UniProtKB-EC"/>
</dbReference>
<comment type="caution">
    <text evidence="11">The sequence shown here is derived from an EMBL/GenBank/DDBJ whole genome shotgun (WGS) entry which is preliminary data.</text>
</comment>
<keyword evidence="6" id="KW-0456">Lyase</keyword>
<dbReference type="CDD" id="cd13631">
    <property type="entry name" value="PBP2_Ct-PDT_like"/>
    <property type="match status" value="1"/>
</dbReference>
<dbReference type="CDD" id="cd04905">
    <property type="entry name" value="ACT_CM-PDT"/>
    <property type="match status" value="1"/>
</dbReference>
<dbReference type="SUPFAM" id="SSF53850">
    <property type="entry name" value="Periplasmic binding protein-like II"/>
    <property type="match status" value="1"/>
</dbReference>
<dbReference type="Gene3D" id="3.30.70.260">
    <property type="match status" value="1"/>
</dbReference>
<sequence>MIGTLFFGDNIANKKTMSLKIAIQGAKASFHEEAAFKFFGREVEIVECDSFKKTCELLKQRKVDYIVMAIENSIAGSLLPNYNLLRDYKFHITGEVYLNIQQNLMVLPGVKLKDIKHIESHPIAIRQCEEFLSELEGVRITEGSDTAATAKMIAERKLTDTAAIAGTLAAEIYGLEILEKRIETNKKNATRFLVLSNEVVEHKNANKASLSFQTGNTVGSLATILQCFAEQNINLSKIQSMPVIGKRNEYDFFVDVEWKKQTDYEAAIRKVLKHSVNFNIMGEYVKNEKL</sequence>
<evidence type="ECO:0000259" key="9">
    <source>
        <dbReference type="PROSITE" id="PS51171"/>
    </source>
</evidence>
<dbReference type="GO" id="GO:0009094">
    <property type="term" value="P:L-phenylalanine biosynthetic process"/>
    <property type="evidence" value="ECO:0007669"/>
    <property type="project" value="UniProtKB-UniPathway"/>
</dbReference>
<evidence type="ECO:0000256" key="4">
    <source>
        <dbReference type="ARBA" id="ARBA00023141"/>
    </source>
</evidence>
<dbReference type="PROSITE" id="PS51671">
    <property type="entry name" value="ACT"/>
    <property type="match status" value="1"/>
</dbReference>
<evidence type="ECO:0000256" key="7">
    <source>
        <dbReference type="ARBA" id="ARBA00047848"/>
    </source>
</evidence>
<dbReference type="Pfam" id="PF00800">
    <property type="entry name" value="PDT"/>
    <property type="match status" value="1"/>
</dbReference>
<dbReference type="InterPro" id="IPR002912">
    <property type="entry name" value="ACT_dom"/>
</dbReference>
<evidence type="ECO:0000256" key="8">
    <source>
        <dbReference type="PIRSR" id="PIRSR001500-2"/>
    </source>
</evidence>
<dbReference type="AlphaFoldDB" id="A0A562MDW2"/>
<dbReference type="PIRSF" id="PIRSF001500">
    <property type="entry name" value="Chor_mut_pdt_Ppr"/>
    <property type="match status" value="1"/>
</dbReference>
<dbReference type="InterPro" id="IPR045865">
    <property type="entry name" value="ACT-like_dom_sf"/>
</dbReference>
<keyword evidence="3" id="KW-0028">Amino-acid biosynthesis</keyword>
<feature type="domain" description="Prephenate dehydratase" evidence="9">
    <location>
        <begin position="20"/>
        <end position="197"/>
    </location>
</feature>
<evidence type="ECO:0000313" key="11">
    <source>
        <dbReference type="EMBL" id="TWI18104.1"/>
    </source>
</evidence>
<comment type="pathway">
    <text evidence="1">Amino-acid biosynthesis; L-phenylalanine biosynthesis; phenylpyruvate from prephenate: step 1/1.</text>
</comment>
<dbReference type="PROSITE" id="PS51171">
    <property type="entry name" value="PREPHENATE_DEHYDR_3"/>
    <property type="match status" value="1"/>
</dbReference>
<evidence type="ECO:0000256" key="2">
    <source>
        <dbReference type="ARBA" id="ARBA00013147"/>
    </source>
</evidence>
<name>A0A562MDW2_9SPHI</name>
<reference evidence="11 12" key="1">
    <citation type="journal article" date="2015" name="Stand. Genomic Sci.">
        <title>Genomic Encyclopedia of Bacterial and Archaeal Type Strains, Phase III: the genomes of soil and plant-associated and newly described type strains.</title>
        <authorList>
            <person name="Whitman W.B."/>
            <person name="Woyke T."/>
            <person name="Klenk H.P."/>
            <person name="Zhou Y."/>
            <person name="Lilburn T.G."/>
            <person name="Beck B.J."/>
            <person name="De Vos P."/>
            <person name="Vandamme P."/>
            <person name="Eisen J.A."/>
            <person name="Garrity G."/>
            <person name="Hugenholtz P."/>
            <person name="Kyrpides N.C."/>
        </authorList>
    </citation>
    <scope>NUCLEOTIDE SEQUENCE [LARGE SCALE GENOMIC DNA]</scope>
    <source>
        <strain evidence="11 12">CGMCC 1.6855</strain>
    </source>
</reference>
<dbReference type="UniPathway" id="UPA00121">
    <property type="reaction ID" value="UER00345"/>
</dbReference>
<evidence type="ECO:0000256" key="3">
    <source>
        <dbReference type="ARBA" id="ARBA00022605"/>
    </source>
</evidence>
<dbReference type="EMBL" id="VLKR01000018">
    <property type="protein sequence ID" value="TWI18104.1"/>
    <property type="molecule type" value="Genomic_DNA"/>
</dbReference>
<organism evidence="11 12">
    <name type="scientific">Sphingobacterium siyangense</name>
    <dbReference type="NCBI Taxonomy" id="459529"/>
    <lineage>
        <taxon>Bacteria</taxon>
        <taxon>Pseudomonadati</taxon>
        <taxon>Bacteroidota</taxon>
        <taxon>Sphingobacteriia</taxon>
        <taxon>Sphingobacteriales</taxon>
        <taxon>Sphingobacteriaceae</taxon>
        <taxon>Sphingobacterium</taxon>
    </lineage>
</organism>
<dbReference type="PANTHER" id="PTHR21022">
    <property type="entry name" value="PREPHENATE DEHYDRATASE P PROTEIN"/>
    <property type="match status" value="1"/>
</dbReference>
<feature type="site" description="Essential for prephenate dehydratase activity" evidence="8">
    <location>
        <position position="190"/>
    </location>
</feature>
<dbReference type="Proteomes" id="UP000315908">
    <property type="component" value="Unassembled WGS sequence"/>
</dbReference>
<feature type="domain" description="ACT" evidence="10">
    <location>
        <begin position="209"/>
        <end position="287"/>
    </location>
</feature>
<dbReference type="SUPFAM" id="SSF55021">
    <property type="entry name" value="ACT-like"/>
    <property type="match status" value="1"/>
</dbReference>
<dbReference type="InterPro" id="IPR001086">
    <property type="entry name" value="Preph_deHydtase"/>
</dbReference>
<accession>A0A562MDW2</accession>
<dbReference type="PANTHER" id="PTHR21022:SF19">
    <property type="entry name" value="PREPHENATE DEHYDRATASE-RELATED"/>
    <property type="match status" value="1"/>
</dbReference>
<keyword evidence="5" id="KW-0584">Phenylalanine biosynthesis</keyword>
<evidence type="ECO:0000256" key="1">
    <source>
        <dbReference type="ARBA" id="ARBA00004741"/>
    </source>
</evidence>
<evidence type="ECO:0000313" key="12">
    <source>
        <dbReference type="Proteomes" id="UP000315908"/>
    </source>
</evidence>
<protein>
    <recommendedName>
        <fullName evidence="2">prephenate dehydratase</fullName>
        <ecNumber evidence="2">4.2.1.51</ecNumber>
    </recommendedName>
</protein>
<evidence type="ECO:0000256" key="5">
    <source>
        <dbReference type="ARBA" id="ARBA00023222"/>
    </source>
</evidence>
<dbReference type="EC" id="4.2.1.51" evidence="2"/>
<keyword evidence="4" id="KW-0057">Aromatic amino acid biosynthesis</keyword>
<evidence type="ECO:0000256" key="6">
    <source>
        <dbReference type="ARBA" id="ARBA00023239"/>
    </source>
</evidence>
<evidence type="ECO:0000259" key="10">
    <source>
        <dbReference type="PROSITE" id="PS51671"/>
    </source>
</evidence>
<proteinExistence type="predicted"/>
<dbReference type="InterPro" id="IPR008242">
    <property type="entry name" value="Chor_mutase/pphenate_deHydtase"/>
</dbReference>